<dbReference type="Proteomes" id="UP000243719">
    <property type="component" value="Unassembled WGS sequence"/>
</dbReference>
<keyword evidence="8 9" id="KW-0066">ATP synthesis</keyword>
<gene>
    <name evidence="9" type="primary">atpC</name>
    <name evidence="12" type="ORF">SAMN05216551_102147</name>
</gene>
<keyword evidence="9" id="KW-1003">Cell membrane</keyword>
<keyword evidence="4 9" id="KW-0813">Transport</keyword>
<dbReference type="NCBIfam" id="TIGR01216">
    <property type="entry name" value="ATP_synt_epsi"/>
    <property type="match status" value="1"/>
</dbReference>
<keyword evidence="9" id="KW-0375">Hydrogen ion transport</keyword>
<proteinExistence type="inferred from homology"/>
<evidence type="ECO:0000256" key="4">
    <source>
        <dbReference type="ARBA" id="ARBA00022448"/>
    </source>
</evidence>
<evidence type="ECO:0000256" key="3">
    <source>
        <dbReference type="ARBA" id="ARBA00005712"/>
    </source>
</evidence>
<accession>A0A1H2PKI8</accession>
<dbReference type="GO" id="GO:0012505">
    <property type="term" value="C:endomembrane system"/>
    <property type="evidence" value="ECO:0007669"/>
    <property type="project" value="UniProtKB-SubCell"/>
</dbReference>
<evidence type="ECO:0000256" key="6">
    <source>
        <dbReference type="ARBA" id="ARBA00023136"/>
    </source>
</evidence>
<dbReference type="InterPro" id="IPR001469">
    <property type="entry name" value="ATP_synth_F1_dsu/esu"/>
</dbReference>
<evidence type="ECO:0000313" key="13">
    <source>
        <dbReference type="Proteomes" id="UP000243719"/>
    </source>
</evidence>
<dbReference type="HAMAP" id="MF_00530">
    <property type="entry name" value="ATP_synth_epsil_bac"/>
    <property type="match status" value="1"/>
</dbReference>
<comment type="subcellular location">
    <subcellularLocation>
        <location evidence="9">Cell membrane</location>
        <topology evidence="9">Peripheral membrane protein</topology>
    </subcellularLocation>
    <subcellularLocation>
        <location evidence="2">Endomembrane system</location>
        <topology evidence="2">Peripheral membrane protein</topology>
    </subcellularLocation>
</comment>
<evidence type="ECO:0000256" key="10">
    <source>
        <dbReference type="RuleBase" id="RU003656"/>
    </source>
</evidence>
<evidence type="ECO:0000256" key="8">
    <source>
        <dbReference type="ARBA" id="ARBA00023310"/>
    </source>
</evidence>
<dbReference type="AlphaFoldDB" id="A0A1H2PKI8"/>
<dbReference type="Pfam" id="PF02823">
    <property type="entry name" value="ATP-synt_DE_N"/>
    <property type="match status" value="1"/>
</dbReference>
<dbReference type="PANTHER" id="PTHR13822">
    <property type="entry name" value="ATP SYNTHASE DELTA/EPSILON CHAIN"/>
    <property type="match status" value="1"/>
</dbReference>
<comment type="function">
    <text evidence="1 9">Produces ATP from ADP in the presence of a proton gradient across the membrane.</text>
</comment>
<dbReference type="Gene3D" id="2.60.15.10">
    <property type="entry name" value="F0F1 ATP synthase delta/epsilon subunit, N-terminal"/>
    <property type="match status" value="1"/>
</dbReference>
<dbReference type="STRING" id="1770053.SAMN05216551_102147"/>
<name>A0A1H2PKI8_9BURK</name>
<keyword evidence="13" id="KW-1185">Reference proteome</keyword>
<evidence type="ECO:0000259" key="11">
    <source>
        <dbReference type="Pfam" id="PF02823"/>
    </source>
</evidence>
<sequence length="142" mass="15537">MVTSFHLEIVSVDEMLHAGAVHFAVLPGEAGALGVLPGHEPLVTRLRAGMIRFQPVEGGEQALFVAGGVLDIERDRVTVLADHAMRDAASDAERAEAARRFADQTVAEQKHRFDYGAAEREFSEDLSRFFALVVAEQRRSGH</sequence>
<comment type="similarity">
    <text evidence="3 9 10">Belongs to the ATPase epsilon chain family.</text>
</comment>
<dbReference type="EMBL" id="FNLO01000002">
    <property type="protein sequence ID" value="SDV46968.1"/>
    <property type="molecule type" value="Genomic_DNA"/>
</dbReference>
<feature type="domain" description="ATP synthase F1 complex delta/epsilon subunit N-terminal" evidence="11">
    <location>
        <begin position="5"/>
        <end position="84"/>
    </location>
</feature>
<dbReference type="GO" id="GO:0005886">
    <property type="term" value="C:plasma membrane"/>
    <property type="evidence" value="ECO:0007669"/>
    <property type="project" value="UniProtKB-SubCell"/>
</dbReference>
<dbReference type="SUPFAM" id="SSF51344">
    <property type="entry name" value="Epsilon subunit of F1F0-ATP synthase N-terminal domain"/>
    <property type="match status" value="1"/>
</dbReference>
<reference evidence="13" key="1">
    <citation type="submission" date="2016-09" db="EMBL/GenBank/DDBJ databases">
        <authorList>
            <person name="Varghese N."/>
            <person name="Submissions S."/>
        </authorList>
    </citation>
    <scope>NUCLEOTIDE SEQUENCE [LARGE SCALE GENOMIC DNA]</scope>
    <source>
        <strain evidence="13">JS23</strain>
    </source>
</reference>
<comment type="subunit">
    <text evidence="9 10">F-type ATPases have 2 components, CF(1) - the catalytic core - and CF(0) - the membrane proton channel. CF(1) has five subunits: alpha(3), beta(3), gamma(1), delta(1), epsilon(1). CF(0) has three main subunits: a, b and c.</text>
</comment>
<evidence type="ECO:0000256" key="9">
    <source>
        <dbReference type="HAMAP-Rule" id="MF_00530"/>
    </source>
</evidence>
<dbReference type="InterPro" id="IPR020546">
    <property type="entry name" value="ATP_synth_F1_dsu/esu_N"/>
</dbReference>
<dbReference type="CDD" id="cd12152">
    <property type="entry name" value="F1-ATPase_delta"/>
    <property type="match status" value="1"/>
</dbReference>
<dbReference type="GO" id="GO:0045259">
    <property type="term" value="C:proton-transporting ATP synthase complex"/>
    <property type="evidence" value="ECO:0007669"/>
    <property type="project" value="UniProtKB-KW"/>
</dbReference>
<dbReference type="RefSeq" id="WP_170845006.1">
    <property type="nucleotide sequence ID" value="NZ_FNLO01000002.1"/>
</dbReference>
<keyword evidence="5 9" id="KW-0406">Ion transport</keyword>
<evidence type="ECO:0000256" key="7">
    <source>
        <dbReference type="ARBA" id="ARBA00023196"/>
    </source>
</evidence>
<protein>
    <recommendedName>
        <fullName evidence="9">ATP synthase epsilon chain</fullName>
    </recommendedName>
    <alternativeName>
        <fullName evidence="9">ATP synthase F1 sector epsilon subunit</fullName>
    </alternativeName>
    <alternativeName>
        <fullName evidence="9">F-ATPase epsilon subunit</fullName>
    </alternativeName>
</protein>
<evidence type="ECO:0000256" key="5">
    <source>
        <dbReference type="ARBA" id="ARBA00023065"/>
    </source>
</evidence>
<evidence type="ECO:0000313" key="12">
    <source>
        <dbReference type="EMBL" id="SDV46968.1"/>
    </source>
</evidence>
<dbReference type="InterPro" id="IPR036771">
    <property type="entry name" value="ATPsynth_dsu/esu_N"/>
</dbReference>
<dbReference type="GO" id="GO:0046933">
    <property type="term" value="F:proton-transporting ATP synthase activity, rotational mechanism"/>
    <property type="evidence" value="ECO:0007669"/>
    <property type="project" value="UniProtKB-UniRule"/>
</dbReference>
<organism evidence="12 13">
    <name type="scientific">Chitinasiproducens palmae</name>
    <dbReference type="NCBI Taxonomy" id="1770053"/>
    <lineage>
        <taxon>Bacteria</taxon>
        <taxon>Pseudomonadati</taxon>
        <taxon>Pseudomonadota</taxon>
        <taxon>Betaproteobacteria</taxon>
        <taxon>Burkholderiales</taxon>
        <taxon>Burkholderiaceae</taxon>
        <taxon>Chitinasiproducens</taxon>
    </lineage>
</organism>
<evidence type="ECO:0000256" key="1">
    <source>
        <dbReference type="ARBA" id="ARBA00003543"/>
    </source>
</evidence>
<keyword evidence="6 9" id="KW-0472">Membrane</keyword>
<evidence type="ECO:0000256" key="2">
    <source>
        <dbReference type="ARBA" id="ARBA00004184"/>
    </source>
</evidence>
<dbReference type="GO" id="GO:0005524">
    <property type="term" value="F:ATP binding"/>
    <property type="evidence" value="ECO:0007669"/>
    <property type="project" value="UniProtKB-UniRule"/>
</dbReference>
<dbReference type="PANTHER" id="PTHR13822:SF10">
    <property type="entry name" value="ATP SYNTHASE EPSILON CHAIN, CHLOROPLASTIC"/>
    <property type="match status" value="1"/>
</dbReference>
<keyword evidence="7 9" id="KW-0139">CF(1)</keyword>